<dbReference type="Proteomes" id="UP000235653">
    <property type="component" value="Unassembled WGS sequence"/>
</dbReference>
<protein>
    <submittedName>
        <fullName evidence="2">XRE family transcriptional regulator</fullName>
    </submittedName>
</protein>
<evidence type="ECO:0000259" key="1">
    <source>
        <dbReference type="PROSITE" id="PS50943"/>
    </source>
</evidence>
<dbReference type="PROSITE" id="PS50943">
    <property type="entry name" value="HTH_CROC1"/>
    <property type="match status" value="1"/>
</dbReference>
<keyword evidence="3" id="KW-1185">Reference proteome</keyword>
<dbReference type="InterPro" id="IPR001387">
    <property type="entry name" value="Cro/C1-type_HTH"/>
</dbReference>
<dbReference type="EMBL" id="JQAN02000014">
    <property type="protein sequence ID" value="PPD57362.1"/>
    <property type="molecule type" value="Genomic_DNA"/>
</dbReference>
<gene>
    <name evidence="2" type="ORF">JP09_010000</name>
</gene>
<feature type="domain" description="HTH cro/C1-type" evidence="1">
    <location>
        <begin position="38"/>
        <end position="92"/>
    </location>
</feature>
<accession>A0A2P5P4Y9</accession>
<sequence>MYRNSDALSDEYAIYFRLNRVYPIKRNVKMEEKMKSILREKREALGISQVRLGSLSGLANNVISDFERGARRPWPRARKALARALRVPEAELFPEVGVEAGEGGVQNGH</sequence>
<dbReference type="SMART" id="SM00530">
    <property type="entry name" value="HTH_XRE"/>
    <property type="match status" value="1"/>
</dbReference>
<dbReference type="SUPFAM" id="SSF47413">
    <property type="entry name" value="lambda repressor-like DNA-binding domains"/>
    <property type="match status" value="1"/>
</dbReference>
<dbReference type="Gene3D" id="1.10.260.40">
    <property type="entry name" value="lambda repressor-like DNA-binding domains"/>
    <property type="match status" value="1"/>
</dbReference>
<dbReference type="GO" id="GO:0003677">
    <property type="term" value="F:DNA binding"/>
    <property type="evidence" value="ECO:0007669"/>
    <property type="project" value="InterPro"/>
</dbReference>
<evidence type="ECO:0000313" key="2">
    <source>
        <dbReference type="EMBL" id="PPD57362.1"/>
    </source>
</evidence>
<organism evidence="2 3">
    <name type="scientific">Dehalogenimonas etheniformans</name>
    <dbReference type="NCBI Taxonomy" id="1536648"/>
    <lineage>
        <taxon>Bacteria</taxon>
        <taxon>Bacillati</taxon>
        <taxon>Chloroflexota</taxon>
        <taxon>Dehalococcoidia</taxon>
        <taxon>Dehalococcoidales</taxon>
        <taxon>Dehalococcoidaceae</taxon>
        <taxon>Dehalogenimonas</taxon>
    </lineage>
</organism>
<dbReference type="InterPro" id="IPR010982">
    <property type="entry name" value="Lambda_DNA-bd_dom_sf"/>
</dbReference>
<evidence type="ECO:0000313" key="3">
    <source>
        <dbReference type="Proteomes" id="UP000235653"/>
    </source>
</evidence>
<dbReference type="Pfam" id="PF01381">
    <property type="entry name" value="HTH_3"/>
    <property type="match status" value="1"/>
</dbReference>
<dbReference type="AlphaFoldDB" id="A0A2P5P4Y9"/>
<reference evidence="2 3" key="1">
    <citation type="journal article" date="2017" name="ISME J.">
        <title>Grape pomace compost harbors organohalide-respiring Dehalogenimonas species with novel reductive dehalogenase genes.</title>
        <authorList>
            <person name="Yang Y."/>
            <person name="Higgins S.A."/>
            <person name="Yan J."/>
            <person name="Simsir B."/>
            <person name="Chourey K."/>
            <person name="Iyer R."/>
            <person name="Hettich R.L."/>
            <person name="Baldwin B."/>
            <person name="Ogles D.M."/>
            <person name="Loffler F.E."/>
        </authorList>
    </citation>
    <scope>NUCLEOTIDE SEQUENCE [LARGE SCALE GENOMIC DNA]</scope>
    <source>
        <strain evidence="2 3">GP</strain>
    </source>
</reference>
<comment type="caution">
    <text evidence="2">The sequence shown here is derived from an EMBL/GenBank/DDBJ whole genome shotgun (WGS) entry which is preliminary data.</text>
</comment>
<dbReference type="CDD" id="cd00093">
    <property type="entry name" value="HTH_XRE"/>
    <property type="match status" value="1"/>
</dbReference>
<name>A0A2P5P4Y9_9CHLR</name>
<proteinExistence type="predicted"/>